<dbReference type="InterPro" id="IPR052931">
    <property type="entry name" value="Prophage_regulatory_activator"/>
</dbReference>
<dbReference type="Proteomes" id="UP000234767">
    <property type="component" value="Unassembled WGS sequence"/>
</dbReference>
<organism evidence="1 2">
    <name type="scientific">Neisseria sicca</name>
    <dbReference type="NCBI Taxonomy" id="490"/>
    <lineage>
        <taxon>Bacteria</taxon>
        <taxon>Pseudomonadati</taxon>
        <taxon>Pseudomonadota</taxon>
        <taxon>Betaproteobacteria</taxon>
        <taxon>Neisseriales</taxon>
        <taxon>Neisseriaceae</taxon>
        <taxon>Neisseria</taxon>
    </lineage>
</organism>
<protein>
    <recommendedName>
        <fullName evidence="3">AlpA family phage regulatory protein</fullName>
    </recommendedName>
</protein>
<dbReference type="Pfam" id="PF05930">
    <property type="entry name" value="Phage_AlpA"/>
    <property type="match status" value="1"/>
</dbReference>
<proteinExistence type="predicted"/>
<comment type="caution">
    <text evidence="1">The sequence shown here is derived from an EMBL/GenBank/DDBJ whole genome shotgun (WGS) entry which is preliminary data.</text>
</comment>
<gene>
    <name evidence="1" type="ORF">CYK00_12265</name>
</gene>
<dbReference type="PANTHER" id="PTHR36154:SF1">
    <property type="entry name" value="DNA-BINDING TRANSCRIPTIONAL ACTIVATOR ALPA"/>
    <property type="match status" value="1"/>
</dbReference>
<name>A0A2I1X949_NEISI</name>
<dbReference type="InterPro" id="IPR010260">
    <property type="entry name" value="AlpA"/>
</dbReference>
<dbReference type="AlphaFoldDB" id="A0A2I1X949"/>
<evidence type="ECO:0008006" key="3">
    <source>
        <dbReference type="Google" id="ProtNLM"/>
    </source>
</evidence>
<accession>A0A2I1X949</accession>
<reference evidence="1 2" key="1">
    <citation type="submission" date="2017-12" db="EMBL/GenBank/DDBJ databases">
        <title>Phylogenetic diversity of female urinary microbiome.</title>
        <authorList>
            <person name="Thomas-White K."/>
            <person name="Wolfe A.J."/>
        </authorList>
    </citation>
    <scope>NUCLEOTIDE SEQUENCE [LARGE SCALE GENOMIC DNA]</scope>
    <source>
        <strain evidence="1 2">UMB0321</strain>
    </source>
</reference>
<sequence>MFMSDYLNLKELMGLTGLKRGMVERLMNKNDPAYDSAFPSPVPTVNNALRWRRADVERWQSGRELDELEAVAWAESTGRARADLLNQQEIAAAIWGICGIHRAELDALTGNHPRYAAVGFPAPVKPDGVKLWERAAVEAWKTSLYQREFALWLEKYS</sequence>
<dbReference type="PANTHER" id="PTHR36154">
    <property type="entry name" value="DNA-BINDING TRANSCRIPTIONAL ACTIVATOR ALPA"/>
    <property type="match status" value="1"/>
</dbReference>
<evidence type="ECO:0000313" key="1">
    <source>
        <dbReference type="EMBL" id="PLA39145.1"/>
    </source>
</evidence>
<dbReference type="EMBL" id="PKJO01000031">
    <property type="protein sequence ID" value="PLA39145.1"/>
    <property type="molecule type" value="Genomic_DNA"/>
</dbReference>
<evidence type="ECO:0000313" key="2">
    <source>
        <dbReference type="Proteomes" id="UP000234767"/>
    </source>
</evidence>